<dbReference type="SUPFAM" id="SSF49785">
    <property type="entry name" value="Galactose-binding domain-like"/>
    <property type="match status" value="1"/>
</dbReference>
<dbReference type="InterPro" id="IPR006102">
    <property type="entry name" value="Ig-like_GH2"/>
</dbReference>
<dbReference type="Gene3D" id="2.60.120.260">
    <property type="entry name" value="Galactose-binding domain-like"/>
    <property type="match status" value="1"/>
</dbReference>
<keyword evidence="9" id="KW-1185">Reference proteome</keyword>
<evidence type="ECO:0000256" key="4">
    <source>
        <dbReference type="RuleBase" id="RU361154"/>
    </source>
</evidence>
<dbReference type="PANTHER" id="PTHR42732">
    <property type="entry name" value="BETA-GALACTOSIDASE"/>
    <property type="match status" value="1"/>
</dbReference>
<protein>
    <submittedName>
        <fullName evidence="8">Beta-glucuronidase</fullName>
    </submittedName>
</protein>
<dbReference type="InterPro" id="IPR036156">
    <property type="entry name" value="Beta-gal/glucu_dom_sf"/>
</dbReference>
<dbReference type="Proteomes" id="UP000245412">
    <property type="component" value="Unassembled WGS sequence"/>
</dbReference>
<evidence type="ECO:0000259" key="5">
    <source>
        <dbReference type="Pfam" id="PF00703"/>
    </source>
</evidence>
<dbReference type="PANTHER" id="PTHR42732:SF1">
    <property type="entry name" value="BETA-MANNOSIDASE"/>
    <property type="match status" value="1"/>
</dbReference>
<dbReference type="Gene3D" id="3.20.20.80">
    <property type="entry name" value="Glycosidases"/>
    <property type="match status" value="1"/>
</dbReference>
<dbReference type="PROSITE" id="PS00719">
    <property type="entry name" value="GLYCOSYL_HYDROL_F2_1"/>
    <property type="match status" value="1"/>
</dbReference>
<dbReference type="RefSeq" id="WP_257497560.1">
    <property type="nucleotide sequence ID" value="NZ_JANKBI010000011.1"/>
</dbReference>
<evidence type="ECO:0000256" key="3">
    <source>
        <dbReference type="ARBA" id="ARBA00023295"/>
    </source>
</evidence>
<dbReference type="GO" id="GO:0005975">
    <property type="term" value="P:carbohydrate metabolic process"/>
    <property type="evidence" value="ECO:0007669"/>
    <property type="project" value="InterPro"/>
</dbReference>
<proteinExistence type="inferred from homology"/>
<accession>A0AB73T1B6</accession>
<evidence type="ECO:0000256" key="1">
    <source>
        <dbReference type="ARBA" id="ARBA00007401"/>
    </source>
</evidence>
<dbReference type="PRINTS" id="PR00132">
    <property type="entry name" value="GLHYDRLASE2"/>
</dbReference>
<dbReference type="Pfam" id="PF02836">
    <property type="entry name" value="Glyco_hydro_2_C"/>
    <property type="match status" value="1"/>
</dbReference>
<dbReference type="Gene3D" id="2.60.40.10">
    <property type="entry name" value="Immunoglobulins"/>
    <property type="match status" value="1"/>
</dbReference>
<feature type="domain" description="Glycosyl hydrolases family 2 sugar binding" evidence="7">
    <location>
        <begin position="10"/>
        <end position="110"/>
    </location>
</feature>
<dbReference type="EMBL" id="QGGY01000011">
    <property type="protein sequence ID" value="PWJ73700.1"/>
    <property type="molecule type" value="Genomic_DNA"/>
</dbReference>
<evidence type="ECO:0000259" key="6">
    <source>
        <dbReference type="Pfam" id="PF02836"/>
    </source>
</evidence>
<dbReference type="SUPFAM" id="SSF51445">
    <property type="entry name" value="(Trans)glycosidases"/>
    <property type="match status" value="1"/>
</dbReference>
<evidence type="ECO:0000313" key="9">
    <source>
        <dbReference type="Proteomes" id="UP000245412"/>
    </source>
</evidence>
<feature type="domain" description="Glycoside hydrolase family 2 immunoglobulin-like beta-sandwich" evidence="5">
    <location>
        <begin position="116"/>
        <end position="220"/>
    </location>
</feature>
<comment type="similarity">
    <text evidence="1 4">Belongs to the glycosyl hydrolase 2 family.</text>
</comment>
<dbReference type="InterPro" id="IPR008979">
    <property type="entry name" value="Galactose-bd-like_sf"/>
</dbReference>
<gene>
    <name evidence="8" type="ORF">C7383_11130</name>
</gene>
<dbReference type="AlphaFoldDB" id="A0AB73T1B6"/>
<evidence type="ECO:0000313" key="8">
    <source>
        <dbReference type="EMBL" id="PWJ73700.1"/>
    </source>
</evidence>
<dbReference type="Pfam" id="PF00703">
    <property type="entry name" value="Glyco_hydro_2"/>
    <property type="match status" value="1"/>
</dbReference>
<dbReference type="InterPro" id="IPR023230">
    <property type="entry name" value="Glyco_hydro_2_CS"/>
</dbReference>
<dbReference type="InterPro" id="IPR006104">
    <property type="entry name" value="Glyco_hydro_2_N"/>
</dbReference>
<comment type="caution">
    <text evidence="8">The sequence shown here is derived from an EMBL/GenBank/DDBJ whole genome shotgun (WGS) entry which is preliminary data.</text>
</comment>
<reference evidence="8 9" key="1">
    <citation type="submission" date="2018-05" db="EMBL/GenBank/DDBJ databases">
        <authorList>
            <person name="Goeker M."/>
            <person name="Huntemann M."/>
            <person name="Clum A."/>
            <person name="Pillay M."/>
            <person name="Palaniappan K."/>
            <person name="Varghese N."/>
            <person name="Mikhailova N."/>
            <person name="Stamatis D."/>
            <person name="Reddy T."/>
            <person name="Daum C."/>
            <person name="Shapiro N."/>
            <person name="Ivanova N."/>
            <person name="Kyrpides N."/>
            <person name="Woyke T."/>
        </authorList>
    </citation>
    <scope>NUCLEOTIDE SEQUENCE [LARGE SCALE GENOMIC DNA]</scope>
    <source>
        <strain evidence="8 9">DSM 26524</strain>
    </source>
</reference>
<dbReference type="InterPro" id="IPR013783">
    <property type="entry name" value="Ig-like_fold"/>
</dbReference>
<dbReference type="SUPFAM" id="SSF49303">
    <property type="entry name" value="beta-Galactosidase/glucuronidase domain"/>
    <property type="match status" value="1"/>
</dbReference>
<dbReference type="InterPro" id="IPR017853">
    <property type="entry name" value="GH"/>
</dbReference>
<evidence type="ECO:0000259" key="7">
    <source>
        <dbReference type="Pfam" id="PF02837"/>
    </source>
</evidence>
<dbReference type="Pfam" id="PF02837">
    <property type="entry name" value="Glyco_hydro_2_N"/>
    <property type="match status" value="1"/>
</dbReference>
<evidence type="ECO:0000256" key="2">
    <source>
        <dbReference type="ARBA" id="ARBA00022801"/>
    </source>
</evidence>
<dbReference type="InterPro" id="IPR006101">
    <property type="entry name" value="Glyco_hydro_2"/>
</dbReference>
<keyword evidence="2 4" id="KW-0378">Hydrolase</keyword>
<dbReference type="GO" id="GO:0004553">
    <property type="term" value="F:hydrolase activity, hydrolyzing O-glycosyl compounds"/>
    <property type="evidence" value="ECO:0007669"/>
    <property type="project" value="InterPro"/>
</dbReference>
<keyword evidence="3 4" id="KW-0326">Glycosidase</keyword>
<sequence length="528" mass="60438">MKVMVPSCLETYPGFGNYRGLASYETSFEAEGNIRLEFKGVSHFARVFVDGEETAQHYGSYTPFDICVKNLSPGMHSLKVIVDNDFRDEYVLDFPNDYMSYGGISRGVALEYIKDIYIDWIHVTPLREADGIWSIRAEVACQNLSESPLYADVRLKFLDTEACCQGKLLPPGKSIITFEDLEIADACPWSMEDPVLYPVSAALLQNGAVVDDMIERTGLRLVRVEGTSVLLNNKPLRIKGFCRHEDHPQYGCALPAEAIAYDLQLIKDLGANSVRTSHYPNDELFLDMCDELGILVWEENHARGINGDRMKSPYFEEQCEQVIREMITAHYNHPSIYIWGILNECGSETEYEKSCYRRQYDLIRHLDKSRPCSSASCRFGTDICQDLPDVCSWNIYPYWYDDDTASQKLQKLHDWLNTDGNGGGKPLLITEVGAGGIYGFRDTSSDVWSEDLQAEILEKQLKEIAASDDCIGMYIWQFCDVRVSRIWWALRRPKSRNNKGIVDEYRRPKLAYRIVRDIFTSLPNYREK</sequence>
<dbReference type="InterPro" id="IPR006103">
    <property type="entry name" value="Glyco_hydro_2_cat"/>
</dbReference>
<name>A0AB73T1B6_9FIRM</name>
<feature type="domain" description="Glycoside hydrolase family 2 catalytic" evidence="6">
    <location>
        <begin position="222"/>
        <end position="519"/>
    </location>
</feature>
<dbReference type="InterPro" id="IPR051913">
    <property type="entry name" value="GH2_Domain-Containing"/>
</dbReference>
<organism evidence="8 9">
    <name type="scientific">Murimonas intestini</name>
    <dbReference type="NCBI Taxonomy" id="1337051"/>
    <lineage>
        <taxon>Bacteria</taxon>
        <taxon>Bacillati</taxon>
        <taxon>Bacillota</taxon>
        <taxon>Clostridia</taxon>
        <taxon>Lachnospirales</taxon>
        <taxon>Lachnospiraceae</taxon>
        <taxon>Murimonas</taxon>
    </lineage>
</organism>